<dbReference type="EMBL" id="X56553">
    <property type="protein sequence ID" value="CAA39903.1"/>
    <property type="molecule type" value="Genomic_DNA"/>
</dbReference>
<name>Q01110_KLUWA</name>
<proteinExistence type="predicted"/>
<organism evidence="1">
    <name type="scientific">Kluyveromyces waltii</name>
    <name type="common">Yeast</name>
    <dbReference type="NCBI Taxonomy" id="4914"/>
    <lineage>
        <taxon>Eukaryota</taxon>
        <taxon>Fungi</taxon>
        <taxon>Dikarya</taxon>
        <taxon>Ascomycota</taxon>
        <taxon>Saccharomycotina</taxon>
        <taxon>Saccharomycetes</taxon>
        <taxon>Saccharomycetales</taxon>
        <taxon>Saccharomycetaceae</taxon>
        <taxon>Lachancea</taxon>
    </lineage>
</organism>
<accession>Q01110</accession>
<protein>
    <submittedName>
        <fullName evidence="1">PKW1 plasmid</fullName>
    </submittedName>
</protein>
<reference evidence="1" key="1">
    <citation type="journal article" date="1992" name="Microbiology">
        <title>Characterization of a circular plasmid from the yeast Kluyveromyces waltii.</title>
        <authorList>
            <person name="Chen X.J."/>
            <person name="Cong Y.S."/>
            <person name="Wesolowski-Louvel M."/>
            <person name="Fukuhara H."/>
        </authorList>
    </citation>
    <scope>NUCLEOTIDE SEQUENCE</scope>
    <source>
        <strain evidence="1">CBS 6430</strain>
    </source>
</reference>
<dbReference type="AlphaFoldDB" id="Q01110"/>
<sequence>MQSSSSDEDDLIDPIIHPKSFYRAANEIPRDFLVAIPISAYVFSVFAKSVRDDLQGHLTARDMALAYRERQYFHRRWETRNDQLEIPDWSEIPEWSLGLLDRPPCITVDLARELRELSQKWIGAFDLGSKMSGRLLLQLLYTQLSCPNEAVFNKLYCLVKLLNKDVNRADRALMDSVLRPLFVENPYMGELDEEILDKIWSNLTEMRSQEWKRIAEALSGENNDIDCQQQGFARMSLVDTM</sequence>
<evidence type="ECO:0000313" key="1">
    <source>
        <dbReference type="EMBL" id="CAA39903.1"/>
    </source>
</evidence>
<dbReference type="PIR" id="S19999">
    <property type="entry name" value="S19999"/>
</dbReference>